<sequence>MAANKSFKLRILAVFVFILLAGLTTIALSQGETTEIKETNQSRVSEENKYESQTIILSL</sequence>
<protein>
    <submittedName>
        <fullName evidence="1">Uncharacterized protein</fullName>
    </submittedName>
</protein>
<dbReference type="Proteomes" id="UP000600774">
    <property type="component" value="Unassembled WGS sequence"/>
</dbReference>
<accession>A0A832S8J0</accession>
<dbReference type="EMBL" id="DUJU01000017">
    <property type="protein sequence ID" value="HIH92744.1"/>
    <property type="molecule type" value="Genomic_DNA"/>
</dbReference>
<organism evidence="1 2">
    <name type="scientific">Methanosarcina acetivorans</name>
    <dbReference type="NCBI Taxonomy" id="2214"/>
    <lineage>
        <taxon>Archaea</taxon>
        <taxon>Methanobacteriati</taxon>
        <taxon>Methanobacteriota</taxon>
        <taxon>Stenosarchaea group</taxon>
        <taxon>Methanomicrobia</taxon>
        <taxon>Methanosarcinales</taxon>
        <taxon>Methanosarcinaceae</taxon>
        <taxon>Methanosarcina</taxon>
    </lineage>
</organism>
<evidence type="ECO:0000313" key="1">
    <source>
        <dbReference type="EMBL" id="HIH92744.1"/>
    </source>
</evidence>
<evidence type="ECO:0000313" key="2">
    <source>
        <dbReference type="Proteomes" id="UP000600774"/>
    </source>
</evidence>
<reference evidence="1" key="1">
    <citation type="journal article" date="2020" name="bioRxiv">
        <title>A rank-normalized archaeal taxonomy based on genome phylogeny resolves widespread incomplete and uneven classifications.</title>
        <authorList>
            <person name="Rinke C."/>
            <person name="Chuvochina M."/>
            <person name="Mussig A.J."/>
            <person name="Chaumeil P.-A."/>
            <person name="Waite D.W."/>
            <person name="Whitman W.B."/>
            <person name="Parks D.H."/>
            <person name="Hugenholtz P."/>
        </authorList>
    </citation>
    <scope>NUCLEOTIDE SEQUENCE</scope>
    <source>
        <strain evidence="1">UBA8876</strain>
    </source>
</reference>
<comment type="caution">
    <text evidence="1">The sequence shown here is derived from an EMBL/GenBank/DDBJ whole genome shotgun (WGS) entry which is preliminary data.</text>
</comment>
<proteinExistence type="predicted"/>
<dbReference type="RefSeq" id="WP_048065125.1">
    <property type="nucleotide sequence ID" value="NZ_DUJU01000017.1"/>
</dbReference>
<name>A0A832S8J0_9EURY</name>
<gene>
    <name evidence="1" type="ORF">HA338_01450</name>
</gene>
<dbReference type="AlphaFoldDB" id="A0A832S8J0"/>
<dbReference type="GeneID" id="24782745"/>